<comment type="caution">
    <text evidence="2">The sequence shown here is derived from an EMBL/GenBank/DDBJ whole genome shotgun (WGS) entry which is preliminary data.</text>
</comment>
<sequence length="221" mass="23895">MHGPAPLTSPRSLLNPWRKTRQDGGPAGPCHLAADCMQGHLQSQTLGHLQDVGRTDSTPSRIVQSLQVSLYPMFGGSLIMYGQATEELMEPLRRAGTPGLAVGRMQDRSFEEGGGCSLIASQRLVYIMRKRPRSNTATARNGLLRGQEHAQYASKYEAPGRPGACPAEAERGDAPFTGGAGCSLKRSFRNETISCFNSPRPQTEAETERLSITLRRDQGGG</sequence>
<evidence type="ECO:0000313" key="2">
    <source>
        <dbReference type="EMBL" id="KAJ8417308.1"/>
    </source>
</evidence>
<name>A0AAD7TAS0_9TELE</name>
<reference evidence="2" key="1">
    <citation type="journal article" date="2023" name="Science">
        <title>Genome structures resolve the early diversification of teleost fishes.</title>
        <authorList>
            <person name="Parey E."/>
            <person name="Louis A."/>
            <person name="Montfort J."/>
            <person name="Bouchez O."/>
            <person name="Roques C."/>
            <person name="Iampietro C."/>
            <person name="Lluch J."/>
            <person name="Castinel A."/>
            <person name="Donnadieu C."/>
            <person name="Desvignes T."/>
            <person name="Floi Bucao C."/>
            <person name="Jouanno E."/>
            <person name="Wen M."/>
            <person name="Mejri S."/>
            <person name="Dirks R."/>
            <person name="Jansen H."/>
            <person name="Henkel C."/>
            <person name="Chen W.J."/>
            <person name="Zahm M."/>
            <person name="Cabau C."/>
            <person name="Klopp C."/>
            <person name="Thompson A.W."/>
            <person name="Robinson-Rechavi M."/>
            <person name="Braasch I."/>
            <person name="Lecointre G."/>
            <person name="Bobe J."/>
            <person name="Postlethwait J.H."/>
            <person name="Berthelot C."/>
            <person name="Roest Crollius H."/>
            <person name="Guiguen Y."/>
        </authorList>
    </citation>
    <scope>NUCLEOTIDE SEQUENCE</scope>
    <source>
        <strain evidence="2">NC1722</strain>
    </source>
</reference>
<accession>A0AAD7TAS0</accession>
<dbReference type="AlphaFoldDB" id="A0AAD7TAS0"/>
<dbReference type="EMBL" id="JAINUG010000004">
    <property type="protein sequence ID" value="KAJ8417308.1"/>
    <property type="molecule type" value="Genomic_DNA"/>
</dbReference>
<feature type="compositionally biased region" description="Basic and acidic residues" evidence="1">
    <location>
        <begin position="206"/>
        <end position="221"/>
    </location>
</feature>
<protein>
    <submittedName>
        <fullName evidence="2">Uncharacterized protein</fullName>
    </submittedName>
</protein>
<keyword evidence="3" id="KW-1185">Reference proteome</keyword>
<feature type="region of interest" description="Disordered" evidence="1">
    <location>
        <begin position="156"/>
        <end position="180"/>
    </location>
</feature>
<organism evidence="2 3">
    <name type="scientific">Aldrovandia affinis</name>
    <dbReference type="NCBI Taxonomy" id="143900"/>
    <lineage>
        <taxon>Eukaryota</taxon>
        <taxon>Metazoa</taxon>
        <taxon>Chordata</taxon>
        <taxon>Craniata</taxon>
        <taxon>Vertebrata</taxon>
        <taxon>Euteleostomi</taxon>
        <taxon>Actinopterygii</taxon>
        <taxon>Neopterygii</taxon>
        <taxon>Teleostei</taxon>
        <taxon>Notacanthiformes</taxon>
        <taxon>Halosauridae</taxon>
        <taxon>Aldrovandia</taxon>
    </lineage>
</organism>
<evidence type="ECO:0000313" key="3">
    <source>
        <dbReference type="Proteomes" id="UP001221898"/>
    </source>
</evidence>
<gene>
    <name evidence="2" type="ORF">AAFF_G00285350</name>
</gene>
<evidence type="ECO:0000256" key="1">
    <source>
        <dbReference type="SAM" id="MobiDB-lite"/>
    </source>
</evidence>
<feature type="region of interest" description="Disordered" evidence="1">
    <location>
        <begin position="195"/>
        <end position="221"/>
    </location>
</feature>
<feature type="region of interest" description="Disordered" evidence="1">
    <location>
        <begin position="1"/>
        <end position="26"/>
    </location>
</feature>
<dbReference type="Proteomes" id="UP001221898">
    <property type="component" value="Unassembled WGS sequence"/>
</dbReference>
<proteinExistence type="predicted"/>